<comment type="cofactor">
    <cofactor evidence="7">
        <name>Mg(2+)</name>
        <dbReference type="ChEBI" id="CHEBI:18420"/>
    </cofactor>
    <text evidence="7">Binds 1 Mg(2+) ion per subunit.</text>
</comment>
<dbReference type="GO" id="GO:0009423">
    <property type="term" value="P:chorismate biosynthetic process"/>
    <property type="evidence" value="ECO:0007669"/>
    <property type="project" value="UniProtKB-UniRule"/>
</dbReference>
<organism evidence="8 9">
    <name type="scientific">Porphyromonas levii</name>
    <dbReference type="NCBI Taxonomy" id="28114"/>
    <lineage>
        <taxon>Bacteria</taxon>
        <taxon>Pseudomonadati</taxon>
        <taxon>Bacteroidota</taxon>
        <taxon>Bacteroidia</taxon>
        <taxon>Bacteroidales</taxon>
        <taxon>Porphyromonadaceae</taxon>
        <taxon>Porphyromonas</taxon>
    </lineage>
</organism>
<dbReference type="GO" id="GO:0008652">
    <property type="term" value="P:amino acid biosynthetic process"/>
    <property type="evidence" value="ECO:0007669"/>
    <property type="project" value="UniProtKB-KW"/>
</dbReference>
<evidence type="ECO:0000313" key="9">
    <source>
        <dbReference type="Proteomes" id="UP000297225"/>
    </source>
</evidence>
<keyword evidence="7" id="KW-0479">Metal-binding</keyword>
<evidence type="ECO:0000256" key="7">
    <source>
        <dbReference type="HAMAP-Rule" id="MF_00109"/>
    </source>
</evidence>
<comment type="subunit">
    <text evidence="7">Monomer.</text>
</comment>
<evidence type="ECO:0000256" key="5">
    <source>
        <dbReference type="ARBA" id="ARBA00022840"/>
    </source>
</evidence>
<dbReference type="EMBL" id="SPNC01000015">
    <property type="protein sequence ID" value="TFH96674.1"/>
    <property type="molecule type" value="Genomic_DNA"/>
</dbReference>
<dbReference type="AlphaFoldDB" id="A0A4Y8WRM6"/>
<dbReference type="GO" id="GO:0005829">
    <property type="term" value="C:cytosol"/>
    <property type="evidence" value="ECO:0007669"/>
    <property type="project" value="TreeGrafter"/>
</dbReference>
<dbReference type="Pfam" id="PF01202">
    <property type="entry name" value="SKI"/>
    <property type="match status" value="1"/>
</dbReference>
<dbReference type="PANTHER" id="PTHR21087">
    <property type="entry name" value="SHIKIMATE KINASE"/>
    <property type="match status" value="1"/>
</dbReference>
<keyword evidence="7" id="KW-0460">Magnesium</keyword>
<dbReference type="RefSeq" id="WP_018357350.1">
    <property type="nucleotide sequence ID" value="NZ_CP197400.1"/>
</dbReference>
<feature type="binding site" evidence="7">
    <location>
        <position position="140"/>
    </location>
    <ligand>
        <name>substrate</name>
    </ligand>
</feature>
<feature type="binding site" evidence="7">
    <location>
        <begin position="11"/>
        <end position="16"/>
    </location>
    <ligand>
        <name>ATP</name>
        <dbReference type="ChEBI" id="CHEBI:30616"/>
    </ligand>
</feature>
<comment type="subcellular location">
    <subcellularLocation>
        <location evidence="7">Cytoplasm</location>
    </subcellularLocation>
</comment>
<proteinExistence type="inferred from homology"/>
<dbReference type="GO" id="GO:0005524">
    <property type="term" value="F:ATP binding"/>
    <property type="evidence" value="ECO:0007669"/>
    <property type="project" value="UniProtKB-UniRule"/>
</dbReference>
<comment type="caution">
    <text evidence="7">Lacks conserved residue(s) required for the propagation of feature annotation.</text>
</comment>
<dbReference type="PANTHER" id="PTHR21087:SF16">
    <property type="entry name" value="SHIKIMATE KINASE 1, CHLOROPLASTIC"/>
    <property type="match status" value="1"/>
</dbReference>
<keyword evidence="4 7" id="KW-0418">Kinase</keyword>
<dbReference type="CDD" id="cd00464">
    <property type="entry name" value="SK"/>
    <property type="match status" value="1"/>
</dbReference>
<dbReference type="Gene3D" id="3.40.50.300">
    <property type="entry name" value="P-loop containing nucleotide triphosphate hydrolases"/>
    <property type="match status" value="1"/>
</dbReference>
<evidence type="ECO:0000313" key="8">
    <source>
        <dbReference type="EMBL" id="TFH96674.1"/>
    </source>
</evidence>
<feature type="binding site" evidence="7">
    <location>
        <position position="15"/>
    </location>
    <ligand>
        <name>Mg(2+)</name>
        <dbReference type="ChEBI" id="CHEBI:18420"/>
    </ligand>
</feature>
<keyword evidence="1 7" id="KW-0028">Amino-acid biosynthesis</keyword>
<keyword evidence="3 7" id="KW-0547">Nucleotide-binding</keyword>
<feature type="binding site" evidence="7">
    <location>
        <position position="33"/>
    </location>
    <ligand>
        <name>substrate</name>
    </ligand>
</feature>
<evidence type="ECO:0000256" key="3">
    <source>
        <dbReference type="ARBA" id="ARBA00022741"/>
    </source>
</evidence>
<dbReference type="GeneID" id="66796602"/>
<dbReference type="STRING" id="1122973.GCA_000379925_00063"/>
<sequence>MKPIFLIGFTAVGKSTVGRKLAAKLGLPFVDTDVYIARKYHSSISDMMACCGVDKFRKREKVILLELAQYQDVVIATGGGMAANDDNIQTMKLRGTVIYLQASTEALSSRLFSVKESRPLVADLDEEGVKGYVAATLPMRSPYYEQAHHTIQVEHLDTPEDEDRVVEEILKLL</sequence>
<keyword evidence="9" id="KW-1185">Reference proteome</keyword>
<evidence type="ECO:0000256" key="1">
    <source>
        <dbReference type="ARBA" id="ARBA00022605"/>
    </source>
</evidence>
<comment type="similarity">
    <text evidence="7">Belongs to the shikimate kinase family.</text>
</comment>
<comment type="caution">
    <text evidence="8">The sequence shown here is derived from an EMBL/GenBank/DDBJ whole genome shotgun (WGS) entry which is preliminary data.</text>
</comment>
<reference evidence="8 9" key="1">
    <citation type="submission" date="2019-03" db="EMBL/GenBank/DDBJ databases">
        <title>Porphyromonas levii Isolated from the Uterus of Dairy Cows.</title>
        <authorList>
            <person name="Francis A.M."/>
        </authorList>
    </citation>
    <scope>NUCLEOTIDE SEQUENCE [LARGE SCALE GENOMIC DNA]</scope>
    <source>
        <strain evidence="8 9">AF5678</strain>
    </source>
</reference>
<protein>
    <recommendedName>
        <fullName evidence="7">Shikimate kinase</fullName>
        <shortName evidence="7">SK</shortName>
        <ecNumber evidence="7">2.7.1.71</ecNumber>
    </recommendedName>
</protein>
<feature type="binding site" evidence="7">
    <location>
        <position position="57"/>
    </location>
    <ligand>
        <name>substrate</name>
    </ligand>
</feature>
<dbReference type="OrthoDB" id="9800332at2"/>
<dbReference type="InterPro" id="IPR027417">
    <property type="entry name" value="P-loop_NTPase"/>
</dbReference>
<dbReference type="GO" id="GO:0000287">
    <property type="term" value="F:magnesium ion binding"/>
    <property type="evidence" value="ECO:0007669"/>
    <property type="project" value="UniProtKB-UniRule"/>
</dbReference>
<dbReference type="GO" id="GO:0009073">
    <property type="term" value="P:aromatic amino acid family biosynthetic process"/>
    <property type="evidence" value="ECO:0007669"/>
    <property type="project" value="UniProtKB-KW"/>
</dbReference>
<dbReference type="Proteomes" id="UP000297225">
    <property type="component" value="Unassembled WGS sequence"/>
</dbReference>
<evidence type="ECO:0000256" key="6">
    <source>
        <dbReference type="ARBA" id="ARBA00023141"/>
    </source>
</evidence>
<comment type="function">
    <text evidence="7">Catalyzes the specific phosphorylation of the 3-hydroxyl group of shikimic acid using ATP as a cosubstrate.</text>
</comment>
<keyword evidence="7" id="KW-0963">Cytoplasm</keyword>
<gene>
    <name evidence="7" type="primary">aroK</name>
    <name evidence="8" type="ORF">E4P47_01935</name>
</gene>
<feature type="binding site" evidence="7">
    <location>
        <position position="118"/>
    </location>
    <ligand>
        <name>ATP</name>
        <dbReference type="ChEBI" id="CHEBI:30616"/>
    </ligand>
</feature>
<feature type="binding site" evidence="7">
    <location>
        <position position="79"/>
    </location>
    <ligand>
        <name>substrate</name>
    </ligand>
</feature>
<dbReference type="SUPFAM" id="SSF52540">
    <property type="entry name" value="P-loop containing nucleoside triphosphate hydrolases"/>
    <property type="match status" value="1"/>
</dbReference>
<comment type="pathway">
    <text evidence="7">Metabolic intermediate biosynthesis; chorismate biosynthesis; chorismate from D-erythrose 4-phosphate and phosphoenolpyruvate: step 5/7.</text>
</comment>
<dbReference type="GO" id="GO:0004765">
    <property type="term" value="F:shikimate kinase activity"/>
    <property type="evidence" value="ECO:0007669"/>
    <property type="project" value="UniProtKB-UniRule"/>
</dbReference>
<dbReference type="InterPro" id="IPR031322">
    <property type="entry name" value="Shikimate/glucono_kinase"/>
</dbReference>
<dbReference type="UniPathway" id="UPA00053">
    <property type="reaction ID" value="UER00088"/>
</dbReference>
<name>A0A4Y8WRM6_9PORP</name>
<keyword evidence="5 7" id="KW-0067">ATP-binding</keyword>
<dbReference type="EC" id="2.7.1.71" evidence="7"/>
<accession>A0A4Y8WRM6</accession>
<keyword evidence="2 7" id="KW-0808">Transferase</keyword>
<comment type="catalytic activity">
    <reaction evidence="7">
        <text>shikimate + ATP = 3-phosphoshikimate + ADP + H(+)</text>
        <dbReference type="Rhea" id="RHEA:13121"/>
        <dbReference type="ChEBI" id="CHEBI:15378"/>
        <dbReference type="ChEBI" id="CHEBI:30616"/>
        <dbReference type="ChEBI" id="CHEBI:36208"/>
        <dbReference type="ChEBI" id="CHEBI:145989"/>
        <dbReference type="ChEBI" id="CHEBI:456216"/>
        <dbReference type="EC" id="2.7.1.71"/>
    </reaction>
</comment>
<keyword evidence="6 7" id="KW-0057">Aromatic amino acid biosynthesis</keyword>
<evidence type="ECO:0000256" key="4">
    <source>
        <dbReference type="ARBA" id="ARBA00022777"/>
    </source>
</evidence>
<evidence type="ECO:0000256" key="2">
    <source>
        <dbReference type="ARBA" id="ARBA00022679"/>
    </source>
</evidence>
<dbReference type="InterPro" id="IPR000623">
    <property type="entry name" value="Shikimate_kinase/TSH1"/>
</dbReference>
<dbReference type="PRINTS" id="PR01100">
    <property type="entry name" value="SHIKIMTKNASE"/>
</dbReference>
<dbReference type="HAMAP" id="MF_00109">
    <property type="entry name" value="Shikimate_kinase"/>
    <property type="match status" value="1"/>
</dbReference>